<dbReference type="EMBL" id="CP000886">
    <property type="protein sequence ID" value="ABX65520.1"/>
    <property type="molecule type" value="Genomic_DNA"/>
</dbReference>
<dbReference type="Proteomes" id="UP000008556">
    <property type="component" value="Chromosome"/>
</dbReference>
<sequence>MATRICASCIAILFCKNCVNRFQSNQRARRPPSKIADN</sequence>
<organism evidence="1 2">
    <name type="scientific">Salmonella paratyphi B (strain ATCC BAA-1250 / SPB7)</name>
    <dbReference type="NCBI Taxonomy" id="1016998"/>
    <lineage>
        <taxon>Bacteria</taxon>
        <taxon>Pseudomonadati</taxon>
        <taxon>Pseudomonadota</taxon>
        <taxon>Gammaproteobacteria</taxon>
        <taxon>Enterobacterales</taxon>
        <taxon>Enterobacteriaceae</taxon>
        <taxon>Salmonella</taxon>
    </lineage>
</organism>
<gene>
    <name evidence="1" type="ordered locus">SPAB_00077</name>
</gene>
<evidence type="ECO:0000313" key="2">
    <source>
        <dbReference type="Proteomes" id="UP000008556"/>
    </source>
</evidence>
<reference evidence="1 2" key="1">
    <citation type="submission" date="2007-11" db="EMBL/GenBank/DDBJ databases">
        <authorList>
            <consortium name="The Salmonella enterica serovar Paratyphi B Genome Sequencing Project"/>
            <person name="McClelland M."/>
            <person name="Sanderson E.K."/>
            <person name="Porwollik S."/>
            <person name="Spieth J."/>
            <person name="Clifton W.S."/>
            <person name="Fulton R."/>
            <person name="Cordes M."/>
            <person name="Wollam A."/>
            <person name="Shah N."/>
            <person name="Pepin K."/>
            <person name="Bhonagiri V."/>
            <person name="Nash W."/>
            <person name="Johnson M."/>
            <person name="Thiruvilangam P."/>
            <person name="Wilson R."/>
        </authorList>
    </citation>
    <scope>NUCLEOTIDE SEQUENCE [LARGE SCALE GENOMIC DNA]</scope>
    <source>
        <strain evidence="2">ATCC BAA-1250 / SPB7</strain>
    </source>
</reference>
<dbReference type="AlphaFoldDB" id="A0A6C6YWP0"/>
<proteinExistence type="predicted"/>
<protein>
    <submittedName>
        <fullName evidence="1">Uncharacterized protein</fullName>
    </submittedName>
</protein>
<name>A0A6C6YWP0_SALPB</name>
<accession>A0A6C6YWP0</accession>
<dbReference type="KEGG" id="spq:SPAB_00077"/>
<evidence type="ECO:0000313" key="1">
    <source>
        <dbReference type="EMBL" id="ABX65520.1"/>
    </source>
</evidence>